<reference evidence="5" key="2">
    <citation type="submission" date="2020-03" db="EMBL/GenBank/DDBJ databases">
        <authorList>
            <person name="Fu F.-F."/>
            <person name="Chen J."/>
        </authorList>
    </citation>
    <scope>NUCLEOTIDE SEQUENCE</scope>
    <source>
        <strain evidence="5">Lc1</strain>
    </source>
</reference>
<reference evidence="5" key="1">
    <citation type="journal article" date="2020" name="Phytopathology">
        <title>Genome sequence and comparative analysis of Colletotrichum gloeosporioides isolated from Liriodendron leaves.</title>
        <authorList>
            <person name="Fu F.F."/>
            <person name="Hao Z."/>
            <person name="Wang P."/>
            <person name="Lu Y."/>
            <person name="Xue L.J."/>
            <person name="Wei G."/>
            <person name="Tian Y."/>
            <person name="Baishi H."/>
            <person name="Xu H."/>
            <person name="Shi J."/>
            <person name="Cheng T."/>
            <person name="Wang G."/>
            <person name="Yi Y."/>
            <person name="Chen J."/>
        </authorList>
    </citation>
    <scope>NUCLEOTIDE SEQUENCE</scope>
    <source>
        <strain evidence="5">Lc1</strain>
    </source>
</reference>
<evidence type="ECO:0000313" key="6">
    <source>
        <dbReference type="Proteomes" id="UP000613401"/>
    </source>
</evidence>
<feature type="chain" id="PRO_5034053462" description="Glycoside hydrolase family 39 protein" evidence="4">
    <location>
        <begin position="22"/>
        <end position="477"/>
    </location>
</feature>
<keyword evidence="6" id="KW-1185">Reference proteome</keyword>
<dbReference type="SUPFAM" id="SSF51445">
    <property type="entry name" value="(Trans)glycosidases"/>
    <property type="match status" value="1"/>
</dbReference>
<dbReference type="RefSeq" id="XP_045263172.1">
    <property type="nucleotide sequence ID" value="XM_045408482.1"/>
</dbReference>
<keyword evidence="2" id="KW-0378">Hydrolase</keyword>
<protein>
    <recommendedName>
        <fullName evidence="7">Glycoside hydrolase family 39 protein</fullName>
    </recommendedName>
</protein>
<dbReference type="InterPro" id="IPR017853">
    <property type="entry name" value="GH"/>
</dbReference>
<accession>A0A8H4CHB4</accession>
<gene>
    <name evidence="5" type="ORF">GCG54_00008517</name>
</gene>
<keyword evidence="4" id="KW-0732">Signal</keyword>
<name>A0A8H4CHB4_COLGL</name>
<comment type="caution">
    <text evidence="5">The sequence shown here is derived from an EMBL/GenBank/DDBJ whole genome shotgun (WGS) entry which is preliminary data.</text>
</comment>
<organism evidence="5 6">
    <name type="scientific">Colletotrichum gloeosporioides</name>
    <name type="common">Anthracnose fungus</name>
    <name type="synonym">Glomerella cingulata</name>
    <dbReference type="NCBI Taxonomy" id="474922"/>
    <lineage>
        <taxon>Eukaryota</taxon>
        <taxon>Fungi</taxon>
        <taxon>Dikarya</taxon>
        <taxon>Ascomycota</taxon>
        <taxon>Pezizomycotina</taxon>
        <taxon>Sordariomycetes</taxon>
        <taxon>Hypocreomycetidae</taxon>
        <taxon>Glomerellales</taxon>
        <taxon>Glomerellaceae</taxon>
        <taxon>Colletotrichum</taxon>
        <taxon>Colletotrichum gloeosporioides species complex</taxon>
    </lineage>
</organism>
<dbReference type="GeneID" id="69015658"/>
<dbReference type="InterPro" id="IPR018087">
    <property type="entry name" value="Glyco_hydro_5_CS"/>
</dbReference>
<proteinExistence type="inferred from homology"/>
<evidence type="ECO:0000313" key="5">
    <source>
        <dbReference type="EMBL" id="KAF3804013.1"/>
    </source>
</evidence>
<evidence type="ECO:0008006" key="7">
    <source>
        <dbReference type="Google" id="ProtNLM"/>
    </source>
</evidence>
<dbReference type="Proteomes" id="UP000613401">
    <property type="component" value="Unassembled WGS sequence"/>
</dbReference>
<sequence>MKLENLLSGLFVALNLGQTTAFIVPRATLGAATVDLSTSTGEARFLGSAFIYGFPDNGTDADSSIPDYFATDIKFNACRAGGAQTPYAGWAGGGYDGYIGRFNSTLSNYRTTRKYGAGFILLPHDLWGSDGSLGGDGLYPGDNGDWSEMEAFLAQVVKDLRDNDMLEGLVFDIWNEPDLEIFWARSWDQYLEYYVRAHRIIRSVLPTLAKEPEDNIHPRAELPDTLISGPSGATVPDFQSSTWTSWLAAISANDTIPDIYSWHQIGDTGRELDKVIPDFNTLLSQHNLPQRSIDINEYAAPERQNPANSAFYLAQLERHNLRGLRANWGSGAGLHDLMADLVFKDSDGNYKPNGDWQTYKYYAGMTGDRVATAASPDLRFDVFGTISEKNVKLLAGTQSLQASYEISVSGFGRIGLPADGSVSIRTLRFDFDGRSGLIEGPVDLGTTEYTYTSDTLIIPVELPTNSTAFAYEFSGGQ</sequence>
<dbReference type="PROSITE" id="PS00659">
    <property type="entry name" value="GLYCOSYL_HYDROL_F5"/>
    <property type="match status" value="1"/>
</dbReference>
<dbReference type="GO" id="GO:0005975">
    <property type="term" value="P:carbohydrate metabolic process"/>
    <property type="evidence" value="ECO:0007669"/>
    <property type="project" value="InterPro"/>
</dbReference>
<keyword evidence="3" id="KW-0326">Glycosidase</keyword>
<dbReference type="Gene3D" id="3.20.20.80">
    <property type="entry name" value="Glycosidases"/>
    <property type="match status" value="1"/>
</dbReference>
<dbReference type="AlphaFoldDB" id="A0A8H4CHB4"/>
<dbReference type="EMBL" id="WVTB01000052">
    <property type="protein sequence ID" value="KAF3804013.1"/>
    <property type="molecule type" value="Genomic_DNA"/>
</dbReference>
<evidence type="ECO:0000256" key="4">
    <source>
        <dbReference type="SAM" id="SignalP"/>
    </source>
</evidence>
<comment type="similarity">
    <text evidence="1">Belongs to the glycosyl hydrolase 5 (cellulase A) family.</text>
</comment>
<evidence type="ECO:0000256" key="1">
    <source>
        <dbReference type="ARBA" id="ARBA00005641"/>
    </source>
</evidence>
<evidence type="ECO:0000256" key="2">
    <source>
        <dbReference type="ARBA" id="ARBA00022801"/>
    </source>
</evidence>
<dbReference type="GO" id="GO:0004553">
    <property type="term" value="F:hydrolase activity, hydrolyzing O-glycosyl compounds"/>
    <property type="evidence" value="ECO:0007669"/>
    <property type="project" value="InterPro"/>
</dbReference>
<feature type="signal peptide" evidence="4">
    <location>
        <begin position="1"/>
        <end position="21"/>
    </location>
</feature>
<evidence type="ECO:0000256" key="3">
    <source>
        <dbReference type="ARBA" id="ARBA00023295"/>
    </source>
</evidence>